<evidence type="ECO:0000256" key="1">
    <source>
        <dbReference type="ARBA" id="ARBA00004123"/>
    </source>
</evidence>
<dbReference type="Pfam" id="PF08242">
    <property type="entry name" value="Methyltransf_12"/>
    <property type="match status" value="1"/>
</dbReference>
<dbReference type="SUPFAM" id="SSF53335">
    <property type="entry name" value="S-adenosyl-L-methionine-dependent methyltransferases"/>
    <property type="match status" value="1"/>
</dbReference>
<accession>A0A9N8WRI0</accession>
<evidence type="ECO:0000256" key="4">
    <source>
        <dbReference type="ARBA" id="ARBA00022490"/>
    </source>
</evidence>
<comment type="subcellular location">
    <subcellularLocation>
        <location evidence="2">Cytoplasm</location>
    </subcellularLocation>
    <subcellularLocation>
        <location evidence="1">Nucleus</location>
    </subcellularLocation>
</comment>
<keyword evidence="5 10" id="KW-0489">Methyltransferase</keyword>
<keyword evidence="8" id="KW-0539">Nucleus</keyword>
<dbReference type="InterPro" id="IPR026113">
    <property type="entry name" value="METTL2/6/8-like"/>
</dbReference>
<evidence type="ECO:0000256" key="6">
    <source>
        <dbReference type="ARBA" id="ARBA00022679"/>
    </source>
</evidence>
<dbReference type="EC" id="2.1.1.-" evidence="10"/>
<feature type="domain" description="Methyltransferase type 12" evidence="12">
    <location>
        <begin position="134"/>
        <end position="236"/>
    </location>
</feature>
<dbReference type="Gene3D" id="3.40.50.150">
    <property type="entry name" value="Vaccinia Virus protein VP39"/>
    <property type="match status" value="1"/>
</dbReference>
<reference evidence="13" key="1">
    <citation type="submission" date="2021-06" db="EMBL/GenBank/DDBJ databases">
        <authorList>
            <person name="Kallberg Y."/>
            <person name="Tangrot J."/>
            <person name="Rosling A."/>
        </authorList>
    </citation>
    <scope>NUCLEOTIDE SEQUENCE</scope>
    <source>
        <strain evidence="13">IA702</strain>
    </source>
</reference>
<evidence type="ECO:0000256" key="5">
    <source>
        <dbReference type="ARBA" id="ARBA00022603"/>
    </source>
</evidence>
<evidence type="ECO:0000313" key="14">
    <source>
        <dbReference type="Proteomes" id="UP000789572"/>
    </source>
</evidence>
<name>A0A9N8WRI0_9GLOM</name>
<keyword evidence="14" id="KW-1185">Reference proteome</keyword>
<evidence type="ECO:0000256" key="3">
    <source>
        <dbReference type="ARBA" id="ARBA00009725"/>
    </source>
</evidence>
<dbReference type="CDD" id="cd02440">
    <property type="entry name" value="AdoMet_MTases"/>
    <property type="match status" value="1"/>
</dbReference>
<evidence type="ECO:0000256" key="11">
    <source>
        <dbReference type="SAM" id="MobiDB-lite"/>
    </source>
</evidence>
<organism evidence="13 14">
    <name type="scientific">Paraglomus occultum</name>
    <dbReference type="NCBI Taxonomy" id="144539"/>
    <lineage>
        <taxon>Eukaryota</taxon>
        <taxon>Fungi</taxon>
        <taxon>Fungi incertae sedis</taxon>
        <taxon>Mucoromycota</taxon>
        <taxon>Glomeromycotina</taxon>
        <taxon>Glomeromycetes</taxon>
        <taxon>Paraglomerales</taxon>
        <taxon>Paraglomeraceae</taxon>
        <taxon>Paraglomus</taxon>
    </lineage>
</organism>
<dbReference type="GO" id="GO:0052735">
    <property type="term" value="F:tRNA (cytidine-3-)-methyltransferase activity"/>
    <property type="evidence" value="ECO:0007669"/>
    <property type="project" value="TreeGrafter"/>
</dbReference>
<sequence length="320" mass="37262">MTMLQSENDESMREGNGNDKEKSVSSVQDVREASPAFGTRTLVNTDDVFNHNAWDNVEWDEEQEMYARKQIEKQENSRVPAGEQEKYLAEPASFWDAFYEKNENKFFKDRHWLKVEFPELHQTTLKDAGPKRVVEVGCGAGNTLFPLLAVNQNPDLFIYAYDFSSTAVEVVKSHSEYDTQKSKAFVWDLTSDNIPDCVNAGSIDIVVLIFVFSALQPQQWAKAVENVYKMLKPGGLVLFRDYGRYDMVQLRFKEGRMLSDNFYIRGDGTRVYFFTTDELDTIWSSKFLIEQNAIDKRLIVNRHRRLKMYRVWLQGKFRKS</sequence>
<dbReference type="GO" id="GO:0005634">
    <property type="term" value="C:nucleus"/>
    <property type="evidence" value="ECO:0007669"/>
    <property type="project" value="UniProtKB-SubCell"/>
</dbReference>
<comment type="caution">
    <text evidence="13">The sequence shown here is derived from an EMBL/GenBank/DDBJ whole genome shotgun (WGS) entry which is preliminary data.</text>
</comment>
<evidence type="ECO:0000256" key="8">
    <source>
        <dbReference type="ARBA" id="ARBA00023242"/>
    </source>
</evidence>
<evidence type="ECO:0000259" key="12">
    <source>
        <dbReference type="Pfam" id="PF08242"/>
    </source>
</evidence>
<evidence type="ECO:0000256" key="7">
    <source>
        <dbReference type="ARBA" id="ARBA00022694"/>
    </source>
</evidence>
<comment type="function">
    <text evidence="10">S-adenosyl-L-methionine-dependent methyltransferase.</text>
</comment>
<protein>
    <recommendedName>
        <fullName evidence="10">tRNA N(3)-methylcytidine methyltransferase</fullName>
        <ecNumber evidence="10">2.1.1.-</ecNumber>
    </recommendedName>
</protein>
<evidence type="ECO:0000256" key="2">
    <source>
        <dbReference type="ARBA" id="ARBA00004496"/>
    </source>
</evidence>
<comment type="catalytic activity">
    <reaction evidence="9">
        <text>cytidine(32) in tRNA(Ser) + S-adenosyl-L-methionine = N(3)-methylcytidine(32) in tRNA(Ser) + S-adenosyl-L-homocysteine + H(+)</text>
        <dbReference type="Rhea" id="RHEA:50956"/>
        <dbReference type="Rhea" id="RHEA-COMP:12849"/>
        <dbReference type="Rhea" id="RHEA-COMP:12851"/>
        <dbReference type="ChEBI" id="CHEBI:15378"/>
        <dbReference type="ChEBI" id="CHEBI:57856"/>
        <dbReference type="ChEBI" id="CHEBI:59789"/>
        <dbReference type="ChEBI" id="CHEBI:74894"/>
        <dbReference type="ChEBI" id="CHEBI:82748"/>
    </reaction>
    <physiologicalReaction direction="left-to-right" evidence="9">
        <dbReference type="Rhea" id="RHEA:50957"/>
    </physiologicalReaction>
</comment>
<dbReference type="PIRSF" id="PIRSF037755">
    <property type="entry name" value="Mettl2_prd"/>
    <property type="match status" value="1"/>
</dbReference>
<keyword evidence="7" id="KW-0819">tRNA processing</keyword>
<dbReference type="GO" id="GO:0030488">
    <property type="term" value="P:tRNA methylation"/>
    <property type="evidence" value="ECO:0007669"/>
    <property type="project" value="UniProtKB-ARBA"/>
</dbReference>
<dbReference type="Proteomes" id="UP000789572">
    <property type="component" value="Unassembled WGS sequence"/>
</dbReference>
<dbReference type="PANTHER" id="PTHR22809">
    <property type="entry name" value="METHYLTRANSFERASE-RELATED"/>
    <property type="match status" value="1"/>
</dbReference>
<gene>
    <name evidence="13" type="ORF">POCULU_LOCUS2236</name>
</gene>
<dbReference type="FunFam" id="3.40.50.150:FF:000279">
    <property type="entry name" value="Methyltransferase-like protein"/>
    <property type="match status" value="1"/>
</dbReference>
<evidence type="ECO:0000256" key="9">
    <source>
        <dbReference type="ARBA" id="ARBA00050646"/>
    </source>
</evidence>
<feature type="region of interest" description="Disordered" evidence="11">
    <location>
        <begin position="1"/>
        <end position="38"/>
    </location>
</feature>
<dbReference type="PANTHER" id="PTHR22809:SF11">
    <property type="entry name" value="TRNA N(3)-METHYLCYTIDINE METHYLTRANSFERASE METTL2"/>
    <property type="match status" value="1"/>
</dbReference>
<dbReference type="InterPro" id="IPR013217">
    <property type="entry name" value="Methyltransf_12"/>
</dbReference>
<dbReference type="InterPro" id="IPR029063">
    <property type="entry name" value="SAM-dependent_MTases_sf"/>
</dbReference>
<keyword evidence="6 10" id="KW-0808">Transferase</keyword>
<feature type="compositionally biased region" description="Basic and acidic residues" evidence="11">
    <location>
        <begin position="10"/>
        <end position="23"/>
    </location>
</feature>
<dbReference type="EMBL" id="CAJVPJ010000201">
    <property type="protein sequence ID" value="CAG8494236.1"/>
    <property type="molecule type" value="Genomic_DNA"/>
</dbReference>
<dbReference type="AlphaFoldDB" id="A0A9N8WRI0"/>
<keyword evidence="4" id="KW-0963">Cytoplasm</keyword>
<evidence type="ECO:0000256" key="10">
    <source>
        <dbReference type="PIRNR" id="PIRNR037755"/>
    </source>
</evidence>
<dbReference type="GO" id="GO:0005737">
    <property type="term" value="C:cytoplasm"/>
    <property type="evidence" value="ECO:0007669"/>
    <property type="project" value="UniProtKB-SubCell"/>
</dbReference>
<proteinExistence type="inferred from homology"/>
<dbReference type="OrthoDB" id="417697at2759"/>
<comment type="similarity">
    <text evidence="3 10">Belongs to the methyltransferase superfamily. METL family.</text>
</comment>
<evidence type="ECO:0000313" key="13">
    <source>
        <dbReference type="EMBL" id="CAG8494236.1"/>
    </source>
</evidence>